<gene>
    <name evidence="12" type="primary">galT</name>
    <name evidence="12" type="ORF">ETAA8_20220</name>
</gene>
<feature type="domain" description="Galactose-1-phosphate uridyl transferase C-terminal" evidence="11">
    <location>
        <begin position="184"/>
        <end position="306"/>
    </location>
</feature>
<dbReference type="InterPro" id="IPR053177">
    <property type="entry name" value="ADP-glucose_phosphorylase"/>
</dbReference>
<dbReference type="UniPathway" id="UPA00214"/>
<dbReference type="SUPFAM" id="SSF54197">
    <property type="entry name" value="HIT-like"/>
    <property type="match status" value="2"/>
</dbReference>
<evidence type="ECO:0000256" key="7">
    <source>
        <dbReference type="NCBIfam" id="TIGR00209"/>
    </source>
</evidence>
<evidence type="ECO:0000259" key="11">
    <source>
        <dbReference type="Pfam" id="PF02744"/>
    </source>
</evidence>
<dbReference type="NCBIfam" id="TIGR00209">
    <property type="entry name" value="galT_1"/>
    <property type="match status" value="1"/>
</dbReference>
<keyword evidence="4 9" id="KW-0479">Metal-binding</keyword>
<dbReference type="RefSeq" id="WP_145087820.1">
    <property type="nucleotide sequence ID" value="NZ_CP036274.1"/>
</dbReference>
<feature type="binding site" evidence="9">
    <location>
        <position position="39"/>
    </location>
    <ligand>
        <name>Zn(2+)</name>
        <dbReference type="ChEBI" id="CHEBI:29105"/>
    </ligand>
</feature>
<evidence type="ECO:0000256" key="3">
    <source>
        <dbReference type="ARBA" id="ARBA00022695"/>
    </source>
</evidence>
<feature type="active site" description="Tele-UMP-histidine intermediate" evidence="8">
    <location>
        <position position="167"/>
    </location>
</feature>
<keyword evidence="2 12" id="KW-0808">Transferase</keyword>
<keyword evidence="6" id="KW-0119">Carbohydrate metabolism</keyword>
<evidence type="ECO:0000256" key="8">
    <source>
        <dbReference type="PIRSR" id="PIRSR000808-1"/>
    </source>
</evidence>
<dbReference type="InterPro" id="IPR036265">
    <property type="entry name" value="HIT-like_sf"/>
</dbReference>
<evidence type="ECO:0000313" key="13">
    <source>
        <dbReference type="Proteomes" id="UP000315017"/>
    </source>
</evidence>
<evidence type="ECO:0000256" key="6">
    <source>
        <dbReference type="ARBA" id="ARBA00023277"/>
    </source>
</evidence>
<evidence type="ECO:0000256" key="2">
    <source>
        <dbReference type="ARBA" id="ARBA00022679"/>
    </source>
</evidence>
<dbReference type="Proteomes" id="UP000315017">
    <property type="component" value="Chromosome"/>
</dbReference>
<sequence length="338" mass="37957">MPEYRQDPLSQRWVIVGSERSSRPQEFVERTDRPSDLNCPFCAGNEEQTPHAVQIYPATNGRAKTFPWQVRVVPNKYPAVTTEVPASPTSQNGSLHRHEIGFGQHEVIIESPEHITSLSELSLADQVLVWRAYQDRLRTLRQDGRFKYVQIFKNVGAAAGASLEHTHSQVVALPWTPPDVQSEADRFGQHQTKTGRSLLTQIVEEELASGERIVAQSPRFVAFCPWASRFPYQVCLAPRKQAGTIEQLQAGELSELATIVGEVIGRIERALARPSYNLILHTEPFDIGSHDHYHWHIEIFPRLTKAAGFEWSTGCWMNPQPPEQAAALLRESGLSPAS</sequence>
<proteinExistence type="inferred from homology"/>
<feature type="binding site" evidence="9">
    <location>
        <position position="165"/>
    </location>
    <ligand>
        <name>Zn(2+)</name>
        <dbReference type="ChEBI" id="CHEBI:29105"/>
    </ligand>
</feature>
<dbReference type="Gene3D" id="3.30.428.10">
    <property type="entry name" value="HIT-like"/>
    <property type="match status" value="2"/>
</dbReference>
<dbReference type="PIRSF" id="PIRSF000808">
    <property type="entry name" value="GalT"/>
    <property type="match status" value="1"/>
</dbReference>
<accession>A0A517Y9N6</accession>
<dbReference type="EMBL" id="CP036274">
    <property type="protein sequence ID" value="QDU26938.1"/>
    <property type="molecule type" value="Genomic_DNA"/>
</dbReference>
<keyword evidence="13" id="KW-1185">Reference proteome</keyword>
<evidence type="ECO:0000313" key="12">
    <source>
        <dbReference type="EMBL" id="QDU26938.1"/>
    </source>
</evidence>
<dbReference type="InterPro" id="IPR001937">
    <property type="entry name" value="GalP_UDPtransf1"/>
</dbReference>
<dbReference type="KEGG" id="aagg:ETAA8_20220"/>
<reference evidence="12 13" key="1">
    <citation type="submission" date="2019-02" db="EMBL/GenBank/DDBJ databases">
        <title>Deep-cultivation of Planctomycetes and their phenomic and genomic characterization uncovers novel biology.</title>
        <authorList>
            <person name="Wiegand S."/>
            <person name="Jogler M."/>
            <person name="Boedeker C."/>
            <person name="Pinto D."/>
            <person name="Vollmers J."/>
            <person name="Rivas-Marin E."/>
            <person name="Kohn T."/>
            <person name="Peeters S.H."/>
            <person name="Heuer A."/>
            <person name="Rast P."/>
            <person name="Oberbeckmann S."/>
            <person name="Bunk B."/>
            <person name="Jeske O."/>
            <person name="Meyerdierks A."/>
            <person name="Storesund J.E."/>
            <person name="Kallscheuer N."/>
            <person name="Luecker S."/>
            <person name="Lage O.M."/>
            <person name="Pohl T."/>
            <person name="Merkel B.J."/>
            <person name="Hornburger P."/>
            <person name="Mueller R.-W."/>
            <person name="Bruemmer F."/>
            <person name="Labrenz M."/>
            <person name="Spormann A.M."/>
            <person name="Op den Camp H."/>
            <person name="Overmann J."/>
            <person name="Amann R."/>
            <person name="Jetten M.S.M."/>
            <person name="Mascher T."/>
            <person name="Medema M.H."/>
            <person name="Devos D.P."/>
            <person name="Kaster A.-K."/>
            <person name="Ovreas L."/>
            <person name="Rohde M."/>
            <person name="Galperin M.Y."/>
            <person name="Jogler C."/>
        </authorList>
    </citation>
    <scope>NUCLEOTIDE SEQUENCE [LARGE SCALE GENOMIC DNA]</scope>
    <source>
        <strain evidence="12 13">ETA_A8</strain>
    </source>
</reference>
<dbReference type="OrthoDB" id="9769064at2"/>
<dbReference type="PANTHER" id="PTHR42763">
    <property type="entry name" value="ADP-GLUCOSE PHOSPHORYLASE"/>
    <property type="match status" value="1"/>
</dbReference>
<keyword evidence="5 9" id="KW-0862">Zinc</keyword>
<evidence type="ECO:0000256" key="1">
    <source>
        <dbReference type="ARBA" id="ARBA00010951"/>
    </source>
</evidence>
<dbReference type="GO" id="GO:0006012">
    <property type="term" value="P:galactose metabolic process"/>
    <property type="evidence" value="ECO:0007669"/>
    <property type="project" value="UniProtKB-UniRule"/>
</dbReference>
<dbReference type="InterPro" id="IPR005850">
    <property type="entry name" value="GalP_Utransf_C"/>
</dbReference>
<comment type="similarity">
    <text evidence="1">Belongs to the galactose-1-phosphate uridylyltransferase type 1 family.</text>
</comment>
<evidence type="ECO:0000256" key="5">
    <source>
        <dbReference type="ARBA" id="ARBA00022833"/>
    </source>
</evidence>
<organism evidence="12 13">
    <name type="scientific">Anatilimnocola aggregata</name>
    <dbReference type="NCBI Taxonomy" id="2528021"/>
    <lineage>
        <taxon>Bacteria</taxon>
        <taxon>Pseudomonadati</taxon>
        <taxon>Planctomycetota</taxon>
        <taxon>Planctomycetia</taxon>
        <taxon>Pirellulales</taxon>
        <taxon>Pirellulaceae</taxon>
        <taxon>Anatilimnocola</taxon>
    </lineage>
</organism>
<evidence type="ECO:0000256" key="9">
    <source>
        <dbReference type="PIRSR" id="PIRSR000808-3"/>
    </source>
</evidence>
<feature type="domain" description="Galactose-1-phosphate uridyl transferase N-terminal" evidence="10">
    <location>
        <begin position="4"/>
        <end position="174"/>
    </location>
</feature>
<dbReference type="GO" id="GO:0008108">
    <property type="term" value="F:UDP-glucose:hexose-1-phosphate uridylyltransferase activity"/>
    <property type="evidence" value="ECO:0007669"/>
    <property type="project" value="UniProtKB-UniRule"/>
</dbReference>
<dbReference type="EC" id="2.7.7.12" evidence="7"/>
<dbReference type="InterPro" id="IPR005849">
    <property type="entry name" value="GalP_Utransf_N"/>
</dbReference>
<keyword evidence="3 12" id="KW-0548">Nucleotidyltransferase</keyword>
<feature type="binding site" evidence="9">
    <location>
        <position position="114"/>
    </location>
    <ligand>
        <name>Zn(2+)</name>
        <dbReference type="ChEBI" id="CHEBI:29105"/>
    </ligand>
</feature>
<dbReference type="AlphaFoldDB" id="A0A517Y9N6"/>
<evidence type="ECO:0000259" key="10">
    <source>
        <dbReference type="Pfam" id="PF01087"/>
    </source>
</evidence>
<comment type="cofactor">
    <cofactor evidence="9">
        <name>Zn(2+)</name>
        <dbReference type="ChEBI" id="CHEBI:29105"/>
    </cofactor>
    <text evidence="9">Binds 1 zinc ion per subunit.</text>
</comment>
<name>A0A517Y9N6_9BACT</name>
<dbReference type="Pfam" id="PF01087">
    <property type="entry name" value="GalP_UDP_transf"/>
    <property type="match status" value="1"/>
</dbReference>
<dbReference type="Pfam" id="PF02744">
    <property type="entry name" value="GalP_UDP_tr_C"/>
    <property type="match status" value="1"/>
</dbReference>
<evidence type="ECO:0000256" key="4">
    <source>
        <dbReference type="ARBA" id="ARBA00022723"/>
    </source>
</evidence>
<feature type="binding site" evidence="9">
    <location>
        <position position="42"/>
    </location>
    <ligand>
        <name>Zn(2+)</name>
        <dbReference type="ChEBI" id="CHEBI:29105"/>
    </ligand>
</feature>
<protein>
    <recommendedName>
        <fullName evidence="7">Galactose-1-phosphate uridylyltransferase</fullName>
        <ecNumber evidence="7">2.7.7.12</ecNumber>
    </recommendedName>
</protein>
<dbReference type="GO" id="GO:0008270">
    <property type="term" value="F:zinc ion binding"/>
    <property type="evidence" value="ECO:0007669"/>
    <property type="project" value="InterPro"/>
</dbReference>
<dbReference type="PANTHER" id="PTHR42763:SF2">
    <property type="entry name" value="ADP-GLUCOSE PHOSPHORYLASE"/>
    <property type="match status" value="1"/>
</dbReference>